<dbReference type="FunFam" id="3.40.50.1820:FF:000107">
    <property type="entry name" value="Palmitoyl-protein thioesterase 1"/>
    <property type="match status" value="1"/>
</dbReference>
<dbReference type="InterPro" id="IPR002472">
    <property type="entry name" value="Palm_thioest"/>
</dbReference>
<accession>A0A395J4P4</accession>
<evidence type="ECO:0000256" key="6">
    <source>
        <dbReference type="ARBA" id="ARBA00023157"/>
    </source>
</evidence>
<dbReference type="EMBL" id="QKRW01000006">
    <property type="protein sequence ID" value="RAL66633.1"/>
    <property type="molecule type" value="Genomic_DNA"/>
</dbReference>
<evidence type="ECO:0000256" key="9">
    <source>
        <dbReference type="SAM" id="SignalP"/>
    </source>
</evidence>
<dbReference type="PRINTS" id="PR00414">
    <property type="entry name" value="PPTHIESTRASE"/>
</dbReference>
<evidence type="ECO:0000256" key="3">
    <source>
        <dbReference type="ARBA" id="ARBA00014212"/>
    </source>
</evidence>
<keyword evidence="4 9" id="KW-0732">Signal</keyword>
<sequence length="386" mass="42819">MAPITKILSFLSSASLINAIIIPESISEFPVAHDAYASIYDKNSPLPSIFNLTLSGKIRPTTKLSDDVDDTPLPLIIWHGLGDNYKADGLAQVGELAEAIHPGTFVYNIHVDDDASADRTATFFGNLTLQIEKVCSDLASHPILSTAPAVDAIGFSQGGQFLRGYISRCNSPPIRSLLTFGSQHNGISSFQACTPTDFLCRGAQSLLRSNTWSPFVQSRLVPAQYFRDPENLEPYLESSNFLADINNERILKNKTYKSNMEKLERFVMYVFEDDTTVIPKESGWWAEVNGTKVTPLKERAIYKEDWVGLKTLDEAGKLVFETIPGGHMSLGEEMLEKAFREYLGPAGRKFGEKHAQEAKDMRRNCKGVRLGSVTLDWIGLDQIGFL</sequence>
<evidence type="ECO:0000313" key="10">
    <source>
        <dbReference type="EMBL" id="RAL66633.1"/>
    </source>
</evidence>
<dbReference type="AlphaFoldDB" id="A0A395J4P4"/>
<keyword evidence="7" id="KW-0325">Glycoprotein</keyword>
<evidence type="ECO:0000256" key="8">
    <source>
        <dbReference type="ARBA" id="ARBA00031934"/>
    </source>
</evidence>
<comment type="similarity">
    <text evidence="1">Belongs to the palmitoyl-protein thioesterase family.</text>
</comment>
<dbReference type="Pfam" id="PF02089">
    <property type="entry name" value="Palm_thioest"/>
    <property type="match status" value="1"/>
</dbReference>
<evidence type="ECO:0000256" key="4">
    <source>
        <dbReference type="ARBA" id="ARBA00022729"/>
    </source>
</evidence>
<evidence type="ECO:0000256" key="7">
    <source>
        <dbReference type="ARBA" id="ARBA00023180"/>
    </source>
</evidence>
<name>A0A395J4P4_9HELO</name>
<dbReference type="Gene3D" id="3.40.50.1820">
    <property type="entry name" value="alpha/beta hydrolase"/>
    <property type="match status" value="1"/>
</dbReference>
<evidence type="ECO:0000313" key="11">
    <source>
        <dbReference type="Proteomes" id="UP000249056"/>
    </source>
</evidence>
<dbReference type="GO" id="GO:0008474">
    <property type="term" value="F:palmitoyl-(protein) hydrolase activity"/>
    <property type="evidence" value="ECO:0007669"/>
    <property type="project" value="UniProtKB-EC"/>
</dbReference>
<feature type="signal peptide" evidence="9">
    <location>
        <begin position="1"/>
        <end position="19"/>
    </location>
</feature>
<keyword evidence="5" id="KW-0378">Hydrolase</keyword>
<dbReference type="PANTHER" id="PTHR11247:SF8">
    <property type="entry name" value="PALMITOYL-PROTEIN THIOESTERASE 1"/>
    <property type="match status" value="1"/>
</dbReference>
<comment type="caution">
    <text evidence="10">The sequence shown here is derived from an EMBL/GenBank/DDBJ whole genome shotgun (WGS) entry which is preliminary data.</text>
</comment>
<evidence type="ECO:0000256" key="5">
    <source>
        <dbReference type="ARBA" id="ARBA00022801"/>
    </source>
</evidence>
<keyword evidence="6" id="KW-1015">Disulfide bond</keyword>
<evidence type="ECO:0000256" key="2">
    <source>
        <dbReference type="ARBA" id="ARBA00012423"/>
    </source>
</evidence>
<protein>
    <recommendedName>
        <fullName evidence="3">Palmitoyl-protein thioesterase 1</fullName>
        <ecNumber evidence="2">3.1.2.22</ecNumber>
    </recommendedName>
    <alternativeName>
        <fullName evidence="8">Palmitoyl-protein hydrolase 1</fullName>
    </alternativeName>
</protein>
<dbReference type="SUPFAM" id="SSF53474">
    <property type="entry name" value="alpha/beta-Hydrolases"/>
    <property type="match status" value="1"/>
</dbReference>
<proteinExistence type="inferred from homology"/>
<dbReference type="OrthoDB" id="10263094at2759"/>
<gene>
    <name evidence="10" type="ORF">DID88_006321</name>
</gene>
<dbReference type="PANTHER" id="PTHR11247">
    <property type="entry name" value="PALMITOYL-PROTEIN THIOESTERASE/DOLICHYLDIPHOSPHATASE 1"/>
    <property type="match status" value="1"/>
</dbReference>
<keyword evidence="11" id="KW-1185">Reference proteome</keyword>
<organism evidence="10 11">
    <name type="scientific">Monilinia fructigena</name>
    <dbReference type="NCBI Taxonomy" id="38457"/>
    <lineage>
        <taxon>Eukaryota</taxon>
        <taxon>Fungi</taxon>
        <taxon>Dikarya</taxon>
        <taxon>Ascomycota</taxon>
        <taxon>Pezizomycotina</taxon>
        <taxon>Leotiomycetes</taxon>
        <taxon>Helotiales</taxon>
        <taxon>Sclerotiniaceae</taxon>
        <taxon>Monilinia</taxon>
    </lineage>
</organism>
<dbReference type="Proteomes" id="UP000249056">
    <property type="component" value="Unassembled WGS sequence"/>
</dbReference>
<dbReference type="InterPro" id="IPR029058">
    <property type="entry name" value="AB_hydrolase_fold"/>
</dbReference>
<evidence type="ECO:0000256" key="1">
    <source>
        <dbReference type="ARBA" id="ARBA00010758"/>
    </source>
</evidence>
<reference evidence="10 11" key="1">
    <citation type="submission" date="2018-06" db="EMBL/GenBank/DDBJ databases">
        <title>Genome Sequence of the Brown Rot Fungal Pathogen Monilinia fructigena.</title>
        <authorList>
            <person name="Landi L."/>
            <person name="De Miccolis Angelini R.M."/>
            <person name="Pollastro S."/>
            <person name="Abate D."/>
            <person name="Faretra F."/>
            <person name="Romanazzi G."/>
        </authorList>
    </citation>
    <scope>NUCLEOTIDE SEQUENCE [LARGE SCALE GENOMIC DNA]</scope>
    <source>
        <strain evidence="10 11">Mfrg269</strain>
    </source>
</reference>
<feature type="chain" id="PRO_5017323392" description="Palmitoyl-protein thioesterase 1" evidence="9">
    <location>
        <begin position="20"/>
        <end position="386"/>
    </location>
</feature>
<dbReference type="EC" id="3.1.2.22" evidence="2"/>